<proteinExistence type="inferred from homology"/>
<dbReference type="EMBL" id="PVTO01000015">
    <property type="protein sequence ID" value="PRY82175.1"/>
    <property type="molecule type" value="Genomic_DNA"/>
</dbReference>
<evidence type="ECO:0000256" key="4">
    <source>
        <dbReference type="ARBA" id="ARBA00022801"/>
    </source>
</evidence>
<evidence type="ECO:0000256" key="5">
    <source>
        <dbReference type="ARBA" id="ARBA00022839"/>
    </source>
</evidence>
<dbReference type="Pfam" id="PF02609">
    <property type="entry name" value="Exonuc_VII_S"/>
    <property type="match status" value="1"/>
</dbReference>
<name>A0A2T0W650_9LACT</name>
<dbReference type="NCBIfam" id="TIGR01280">
    <property type="entry name" value="xseB"/>
    <property type="match status" value="1"/>
</dbReference>
<dbReference type="Gene3D" id="1.10.287.1040">
    <property type="entry name" value="Exonuclease VII, small subunit"/>
    <property type="match status" value="1"/>
</dbReference>
<accession>A0A2T0W650</accession>
<dbReference type="InterPro" id="IPR037004">
    <property type="entry name" value="Exonuc_VII_ssu_sf"/>
</dbReference>
<dbReference type="AlphaFoldDB" id="A0A2T0W650"/>
<keyword evidence="5 6" id="KW-0269">Exonuclease</keyword>
<evidence type="ECO:0000313" key="7">
    <source>
        <dbReference type="EMBL" id="PRY82175.1"/>
    </source>
</evidence>
<keyword evidence="3 6" id="KW-0540">Nuclease</keyword>
<evidence type="ECO:0000256" key="3">
    <source>
        <dbReference type="ARBA" id="ARBA00022722"/>
    </source>
</evidence>
<comment type="caution">
    <text evidence="7">The sequence shown here is derived from an EMBL/GenBank/DDBJ whole genome shotgun (WGS) entry which is preliminary data.</text>
</comment>
<dbReference type="PIRSF" id="PIRSF006488">
    <property type="entry name" value="Exonuc_VII_S"/>
    <property type="match status" value="1"/>
</dbReference>
<evidence type="ECO:0000256" key="1">
    <source>
        <dbReference type="ARBA" id="ARBA00009998"/>
    </source>
</evidence>
<comment type="subunit">
    <text evidence="6">Heterooligomer composed of large and small subunits.</text>
</comment>
<dbReference type="NCBIfam" id="NF002138">
    <property type="entry name" value="PRK00977.1-2"/>
    <property type="match status" value="1"/>
</dbReference>
<comment type="catalytic activity">
    <reaction evidence="6">
        <text>Exonucleolytic cleavage in either 5'- to 3'- or 3'- to 5'-direction to yield nucleoside 5'-phosphates.</text>
        <dbReference type="EC" id="3.1.11.6"/>
    </reaction>
</comment>
<evidence type="ECO:0000313" key="8">
    <source>
        <dbReference type="Proteomes" id="UP000238205"/>
    </source>
</evidence>
<evidence type="ECO:0000256" key="2">
    <source>
        <dbReference type="ARBA" id="ARBA00022490"/>
    </source>
</evidence>
<keyword evidence="8" id="KW-1185">Reference proteome</keyword>
<dbReference type="GO" id="GO:0008855">
    <property type="term" value="F:exodeoxyribonuclease VII activity"/>
    <property type="evidence" value="ECO:0007669"/>
    <property type="project" value="UniProtKB-UniRule"/>
</dbReference>
<gene>
    <name evidence="6" type="primary">xseB</name>
    <name evidence="7" type="ORF">CLV38_11527</name>
</gene>
<sequence>MEKDKTFDEAMKELETIVQQLEQGDVPLEEALDQFQEGIKLSRYCKGIVEDAEKTVTKMVNEENSTNLTDDSE</sequence>
<organism evidence="7 8">
    <name type="scientific">Alkalibacterium olivapovliticus</name>
    <dbReference type="NCBI Taxonomy" id="99907"/>
    <lineage>
        <taxon>Bacteria</taxon>
        <taxon>Bacillati</taxon>
        <taxon>Bacillota</taxon>
        <taxon>Bacilli</taxon>
        <taxon>Lactobacillales</taxon>
        <taxon>Carnobacteriaceae</taxon>
        <taxon>Alkalibacterium</taxon>
    </lineage>
</organism>
<comment type="similarity">
    <text evidence="1 6">Belongs to the XseB family.</text>
</comment>
<dbReference type="PANTHER" id="PTHR34137">
    <property type="entry name" value="EXODEOXYRIBONUCLEASE 7 SMALL SUBUNIT"/>
    <property type="match status" value="1"/>
</dbReference>
<comment type="function">
    <text evidence="6">Bidirectionally degrades single-stranded DNA into large acid-insoluble oligonucleotides, which are then degraded further into small acid-soluble oligonucleotides.</text>
</comment>
<dbReference type="Proteomes" id="UP000238205">
    <property type="component" value="Unassembled WGS sequence"/>
</dbReference>
<dbReference type="GO" id="GO:0006308">
    <property type="term" value="P:DNA catabolic process"/>
    <property type="evidence" value="ECO:0007669"/>
    <property type="project" value="UniProtKB-UniRule"/>
</dbReference>
<evidence type="ECO:0000256" key="6">
    <source>
        <dbReference type="HAMAP-Rule" id="MF_00337"/>
    </source>
</evidence>
<comment type="subcellular location">
    <subcellularLocation>
        <location evidence="6">Cytoplasm</location>
    </subcellularLocation>
</comment>
<dbReference type="GO" id="GO:0009318">
    <property type="term" value="C:exodeoxyribonuclease VII complex"/>
    <property type="evidence" value="ECO:0007669"/>
    <property type="project" value="UniProtKB-UniRule"/>
</dbReference>
<dbReference type="HAMAP" id="MF_00337">
    <property type="entry name" value="Exonuc_7_S"/>
    <property type="match status" value="1"/>
</dbReference>
<dbReference type="PANTHER" id="PTHR34137:SF1">
    <property type="entry name" value="EXODEOXYRIBONUCLEASE 7 SMALL SUBUNIT"/>
    <property type="match status" value="1"/>
</dbReference>
<protein>
    <recommendedName>
        <fullName evidence="6">Exodeoxyribonuclease 7 small subunit</fullName>
        <ecNumber evidence="6">3.1.11.6</ecNumber>
    </recommendedName>
    <alternativeName>
        <fullName evidence="6">Exodeoxyribonuclease VII small subunit</fullName>
        <shortName evidence="6">Exonuclease VII small subunit</shortName>
    </alternativeName>
</protein>
<keyword evidence="2 6" id="KW-0963">Cytoplasm</keyword>
<dbReference type="GO" id="GO:0005829">
    <property type="term" value="C:cytosol"/>
    <property type="evidence" value="ECO:0007669"/>
    <property type="project" value="TreeGrafter"/>
</dbReference>
<dbReference type="SUPFAM" id="SSF116842">
    <property type="entry name" value="XseB-like"/>
    <property type="match status" value="1"/>
</dbReference>
<dbReference type="EC" id="3.1.11.6" evidence="6"/>
<reference evidence="7 8" key="1">
    <citation type="submission" date="2018-03" db="EMBL/GenBank/DDBJ databases">
        <title>Genomic Encyclopedia of Archaeal and Bacterial Type Strains, Phase II (KMG-II): from individual species to whole genera.</title>
        <authorList>
            <person name="Goeker M."/>
        </authorList>
    </citation>
    <scope>NUCLEOTIDE SEQUENCE [LARGE SCALE GENOMIC DNA]</scope>
    <source>
        <strain evidence="7 8">DSM 13175</strain>
    </source>
</reference>
<keyword evidence="4 6" id="KW-0378">Hydrolase</keyword>
<dbReference type="RefSeq" id="WP_425427780.1">
    <property type="nucleotide sequence ID" value="NZ_PVTO01000015.1"/>
</dbReference>
<dbReference type="InterPro" id="IPR003761">
    <property type="entry name" value="Exonuc_VII_S"/>
</dbReference>